<evidence type="ECO:0000313" key="9">
    <source>
        <dbReference type="Proteomes" id="UP000479756"/>
    </source>
</evidence>
<evidence type="ECO:0000256" key="2">
    <source>
        <dbReference type="ARBA" id="ARBA00008835"/>
    </source>
</evidence>
<dbReference type="InterPro" id="IPR025505">
    <property type="entry name" value="FHIPEP_CS"/>
</dbReference>
<dbReference type="GO" id="GO:0009306">
    <property type="term" value="P:protein secretion"/>
    <property type="evidence" value="ECO:0007669"/>
    <property type="project" value="InterPro"/>
</dbReference>
<dbReference type="InterPro" id="IPR042193">
    <property type="entry name" value="FHIPEP_3"/>
</dbReference>
<dbReference type="PRINTS" id="PR00949">
    <property type="entry name" value="TYPE3IMAPROT"/>
</dbReference>
<dbReference type="Gene3D" id="3.40.30.60">
    <property type="entry name" value="FHIPEP family, domain 1"/>
    <property type="match status" value="1"/>
</dbReference>
<feature type="transmembrane region" description="Helical" evidence="7">
    <location>
        <begin position="9"/>
        <end position="27"/>
    </location>
</feature>
<dbReference type="Gene3D" id="1.10.8.540">
    <property type="entry name" value="FHIPEP family, domain 3"/>
    <property type="match status" value="1"/>
</dbReference>
<feature type="transmembrane region" description="Helical" evidence="7">
    <location>
        <begin position="191"/>
        <end position="212"/>
    </location>
</feature>
<dbReference type="PIRSF" id="PIRSF005419">
    <property type="entry name" value="FlhA"/>
    <property type="match status" value="1"/>
</dbReference>
<dbReference type="InterPro" id="IPR042196">
    <property type="entry name" value="FHIPEP_4"/>
</dbReference>
<feature type="transmembrane region" description="Helical" evidence="7">
    <location>
        <begin position="232"/>
        <end position="251"/>
    </location>
</feature>
<comment type="caution">
    <text evidence="8">The sequence shown here is derived from an EMBL/GenBank/DDBJ whole genome shotgun (WGS) entry which is preliminary data.</text>
</comment>
<feature type="transmembrane region" description="Helical" evidence="7">
    <location>
        <begin position="104"/>
        <end position="123"/>
    </location>
</feature>
<dbReference type="PANTHER" id="PTHR30161">
    <property type="entry name" value="FLAGELLAR EXPORT PROTEIN, MEMBRANE FLHA SUBUNIT-RELATED"/>
    <property type="match status" value="1"/>
</dbReference>
<evidence type="ECO:0000313" key="8">
    <source>
        <dbReference type="EMBL" id="NEM91192.1"/>
    </source>
</evidence>
<proteinExistence type="inferred from homology"/>
<keyword evidence="9" id="KW-1185">Reference proteome</keyword>
<keyword evidence="5 7" id="KW-1133">Transmembrane helix</keyword>
<feature type="transmembrane region" description="Helical" evidence="7">
    <location>
        <begin position="272"/>
        <end position="305"/>
    </location>
</feature>
<protein>
    <submittedName>
        <fullName evidence="8">FHIPEP family type III secretion protein</fullName>
    </submittedName>
</protein>
<reference evidence="8 9" key="1">
    <citation type="journal article" date="2014" name="Int. J. Syst. Evol. Microbiol.">
        <title>Description of Galbitalea soli gen. nov., sp. nov., and Frondihabitans sucicola sp. nov.</title>
        <authorList>
            <person name="Kim S.J."/>
            <person name="Lim J.M."/>
            <person name="Ahn J.H."/>
            <person name="Weon H.Y."/>
            <person name="Hamada M."/>
            <person name="Suzuki K."/>
            <person name="Ahn T.Y."/>
            <person name="Kwon S.W."/>
        </authorList>
    </citation>
    <scope>NUCLEOTIDE SEQUENCE [LARGE SCALE GENOMIC DNA]</scope>
    <source>
        <strain evidence="8 9">NBRC 108727</strain>
    </source>
</reference>
<evidence type="ECO:0000256" key="6">
    <source>
        <dbReference type="ARBA" id="ARBA00023136"/>
    </source>
</evidence>
<dbReference type="EMBL" id="JAAGWZ010000002">
    <property type="protein sequence ID" value="NEM91192.1"/>
    <property type="molecule type" value="Genomic_DNA"/>
</dbReference>
<dbReference type="RefSeq" id="WP_163472874.1">
    <property type="nucleotide sequence ID" value="NZ_JAAGWZ010000002.1"/>
</dbReference>
<comment type="subcellular location">
    <subcellularLocation>
        <location evidence="1">Cell membrane</location>
        <topology evidence="1">Multi-pass membrane protein</topology>
    </subcellularLocation>
</comment>
<dbReference type="GO" id="GO:0005886">
    <property type="term" value="C:plasma membrane"/>
    <property type="evidence" value="ECO:0007669"/>
    <property type="project" value="UniProtKB-SubCell"/>
</dbReference>
<keyword evidence="6 7" id="KW-0472">Membrane</keyword>
<evidence type="ECO:0000256" key="5">
    <source>
        <dbReference type="ARBA" id="ARBA00022989"/>
    </source>
</evidence>
<dbReference type="PROSITE" id="PS00994">
    <property type="entry name" value="FHIPEP"/>
    <property type="match status" value="1"/>
</dbReference>
<dbReference type="InterPro" id="IPR042194">
    <property type="entry name" value="FHIPEP_1"/>
</dbReference>
<dbReference type="Pfam" id="PF00771">
    <property type="entry name" value="FHIPEP"/>
    <property type="match status" value="1"/>
</dbReference>
<dbReference type="PANTHER" id="PTHR30161:SF1">
    <property type="entry name" value="FLAGELLAR BIOSYNTHESIS PROTEIN FLHA-RELATED"/>
    <property type="match status" value="1"/>
</dbReference>
<evidence type="ECO:0000256" key="1">
    <source>
        <dbReference type="ARBA" id="ARBA00004651"/>
    </source>
</evidence>
<accession>A0A7C9PMV5</accession>
<feature type="transmembrane region" description="Helical" evidence="7">
    <location>
        <begin position="33"/>
        <end position="52"/>
    </location>
</feature>
<dbReference type="AlphaFoldDB" id="A0A7C9PMV5"/>
<gene>
    <name evidence="8" type="ORF">G3T37_07460</name>
</gene>
<evidence type="ECO:0000256" key="3">
    <source>
        <dbReference type="ARBA" id="ARBA00022475"/>
    </source>
</evidence>
<dbReference type="Gene3D" id="3.40.50.12790">
    <property type="entry name" value="FHIPEP family, domain 4"/>
    <property type="match status" value="1"/>
</dbReference>
<keyword evidence="4 7" id="KW-0812">Transmembrane</keyword>
<comment type="similarity">
    <text evidence="2">Belongs to the FHIPEP (flagella/HR/invasion proteins export pore) family.</text>
</comment>
<keyword evidence="3" id="KW-1003">Cell membrane</keyword>
<feature type="transmembrane region" description="Helical" evidence="7">
    <location>
        <begin position="64"/>
        <end position="84"/>
    </location>
</feature>
<evidence type="ECO:0000256" key="4">
    <source>
        <dbReference type="ARBA" id="ARBA00022692"/>
    </source>
</evidence>
<organism evidence="8 9">
    <name type="scientific">Galbitalea soli</name>
    <dbReference type="NCBI Taxonomy" id="1268042"/>
    <lineage>
        <taxon>Bacteria</taxon>
        <taxon>Bacillati</taxon>
        <taxon>Actinomycetota</taxon>
        <taxon>Actinomycetes</taxon>
        <taxon>Micrococcales</taxon>
        <taxon>Microbacteriaceae</taxon>
        <taxon>Galbitalea</taxon>
    </lineage>
</organism>
<dbReference type="GO" id="GO:0044780">
    <property type="term" value="P:bacterial-type flagellum assembly"/>
    <property type="evidence" value="ECO:0007669"/>
    <property type="project" value="TreeGrafter"/>
</dbReference>
<dbReference type="InterPro" id="IPR001712">
    <property type="entry name" value="T3SS_FHIPEP"/>
</dbReference>
<dbReference type="Proteomes" id="UP000479756">
    <property type="component" value="Unassembled WGS sequence"/>
</dbReference>
<evidence type="ECO:0000256" key="7">
    <source>
        <dbReference type="SAM" id="Phobius"/>
    </source>
</evidence>
<name>A0A7C9PMV5_9MICO</name>
<sequence length="683" mass="71827">MLKKQIPSYAVPVGVVGIVLLLVVPVPAWLLDVLIIVNIMFALVILLTTMFVKKPLDFSVFPSLLLVATLFRLGLNVASTRLVLGNGYAGQVIAALGQVAVDGSLIIGAVIFLILVVIQFVVVTKGAERVAEVGARFTLDAMPGKQMAIDADLNAGTITEAEARRRRSEVAAEADFYGSMDGASKFVKGDAIAGIVIIVINLVGGIAIGMVQRGLSITDAINHYSLLTIGDGLVSQIPALLMAVSTGMIVTRSNVDADMGSMTSSQLSQSRVAVMIAGCAAIVLALIPGMPVIPFLAVGVLLIIASRRILVSQRAAAVAKELEGVTEGADSTDTTEDLIEQMRVQSLEVQLAPDLVELASGAGDDLLSRVRALRRRLAMELGIVVPPVRTRDSVDLPPSTYVIRVAGIEAGRGIAPGGRVLALGDFLEALPGTATVDPVFGLTGKWIPAEMRHGAELAGATVIDRGSVVITHLSTIITNNAARLLTREDVRVLTEGVKQVNPAAVDELIPALLSLAEVQRVLQGLLAERVPINDLSRIYEALALRAKISNDPDGLVEASRTALGPVIAAPHIENGVLHVIMIDPVLEQSMLEGLRPSEHGMQIVMDPARLEGMMSSLATTAKNAEEEGFAPVLVCAPALRSAIRRLVSPRPGGIPVLSYQEVTAADVTIETVGVVRALDTISA</sequence>